<dbReference type="Pfam" id="PF00547">
    <property type="entry name" value="Urease_gamma"/>
    <property type="match status" value="1"/>
</dbReference>
<reference evidence="6 7" key="1">
    <citation type="submission" date="2010-01" db="EMBL/GenBank/DDBJ databases">
        <title>The complete genome of Thermobispora bispora DSM 43833.</title>
        <authorList>
            <consortium name="US DOE Joint Genome Institute (JGI-PGF)"/>
            <person name="Lucas S."/>
            <person name="Copeland A."/>
            <person name="Lapidus A."/>
            <person name="Glavina del Rio T."/>
            <person name="Dalin E."/>
            <person name="Tice H."/>
            <person name="Bruce D."/>
            <person name="Goodwin L."/>
            <person name="Pitluck S."/>
            <person name="Kyrpides N."/>
            <person name="Mavromatis K."/>
            <person name="Ivanova N."/>
            <person name="Mikhailova N."/>
            <person name="Chertkov O."/>
            <person name="Brettin T."/>
            <person name="Detter J.C."/>
            <person name="Han C."/>
            <person name="Larimer F."/>
            <person name="Land M."/>
            <person name="Hauser L."/>
            <person name="Markowitz V."/>
            <person name="Cheng J.-F."/>
            <person name="Hugenholtz P."/>
            <person name="Woyke T."/>
            <person name="Wu D."/>
            <person name="Jando M."/>
            <person name="Schneider S."/>
            <person name="Klenk H.-P."/>
            <person name="Eisen J.A."/>
        </authorList>
    </citation>
    <scope>NUCLEOTIDE SEQUENCE [LARGE SCALE GENOMIC DNA]</scope>
    <source>
        <strain evidence="7">ATCC 19993 / DSM 43833 / CBS 139.67 / JCM 10125 / KCTC 9307 / NBRC 14880 / R51</strain>
    </source>
</reference>
<accession>D6YAQ1</accession>
<name>D6YAQ1_THEBD</name>
<evidence type="ECO:0000256" key="3">
    <source>
        <dbReference type="ARBA" id="ARBA00022801"/>
    </source>
</evidence>
<dbReference type="InterPro" id="IPR050069">
    <property type="entry name" value="Urease_subunit"/>
</dbReference>
<gene>
    <name evidence="6" type="ordered locus">Tbis_1553</name>
</gene>
<dbReference type="KEGG" id="tbi:Tbis_1553"/>
<dbReference type="GO" id="GO:0035550">
    <property type="term" value="C:urease complex"/>
    <property type="evidence" value="ECO:0007669"/>
    <property type="project" value="InterPro"/>
</dbReference>
<protein>
    <recommendedName>
        <fullName evidence="2">urease</fullName>
        <ecNumber evidence="2">3.5.1.5</ecNumber>
    </recommendedName>
</protein>
<dbReference type="Pfam" id="PF00699">
    <property type="entry name" value="Urease_beta"/>
    <property type="match status" value="1"/>
</dbReference>
<dbReference type="HOGENOM" id="CLU_000980_3_0_11"/>
<dbReference type="InterPro" id="IPR002026">
    <property type="entry name" value="Urease_gamma/gamma-beta_su"/>
</dbReference>
<evidence type="ECO:0000313" key="6">
    <source>
        <dbReference type="EMBL" id="ADG88268.1"/>
    </source>
</evidence>
<comment type="pathway">
    <text evidence="1">Nitrogen metabolism; urea degradation; CO(2) and NH(3) from urea (urease route): step 1/1.</text>
</comment>
<dbReference type="NCBIfam" id="TIGR00193">
    <property type="entry name" value="urease_gam"/>
    <property type="match status" value="1"/>
</dbReference>
<dbReference type="InterPro" id="IPR002019">
    <property type="entry name" value="Urease_beta-like"/>
</dbReference>
<dbReference type="RefSeq" id="WP_013131801.1">
    <property type="nucleotide sequence ID" value="NC_014165.1"/>
</dbReference>
<dbReference type="NCBIfam" id="NF009712">
    <property type="entry name" value="PRK13241.1"/>
    <property type="match status" value="1"/>
</dbReference>
<dbReference type="EMBL" id="CP001874">
    <property type="protein sequence ID" value="ADG88268.1"/>
    <property type="molecule type" value="Genomic_DNA"/>
</dbReference>
<dbReference type="Gene3D" id="2.10.150.10">
    <property type="entry name" value="Urease, beta subunit"/>
    <property type="match status" value="1"/>
</dbReference>
<dbReference type="eggNOG" id="COG0831">
    <property type="taxonomic scope" value="Bacteria"/>
</dbReference>
<dbReference type="PANTHER" id="PTHR33569:SF1">
    <property type="entry name" value="UREASE"/>
    <property type="match status" value="1"/>
</dbReference>
<evidence type="ECO:0000256" key="2">
    <source>
        <dbReference type="ARBA" id="ARBA00012934"/>
    </source>
</evidence>
<dbReference type="AlphaFoldDB" id="D6YAQ1"/>
<dbReference type="InterPro" id="IPR036461">
    <property type="entry name" value="Urease_betasu_sf"/>
</dbReference>
<keyword evidence="3 6" id="KW-0378">Hydrolase</keyword>
<dbReference type="CDD" id="cd00407">
    <property type="entry name" value="Urease_beta"/>
    <property type="match status" value="1"/>
</dbReference>
<comment type="catalytic activity">
    <reaction evidence="4">
        <text>urea + 2 H2O + H(+) = hydrogencarbonate + 2 NH4(+)</text>
        <dbReference type="Rhea" id="RHEA:20557"/>
        <dbReference type="ChEBI" id="CHEBI:15377"/>
        <dbReference type="ChEBI" id="CHEBI:15378"/>
        <dbReference type="ChEBI" id="CHEBI:16199"/>
        <dbReference type="ChEBI" id="CHEBI:17544"/>
        <dbReference type="ChEBI" id="CHEBI:28938"/>
        <dbReference type="EC" id="3.5.1.5"/>
    </reaction>
</comment>
<dbReference type="NCBIfam" id="NF009671">
    <property type="entry name" value="PRK13192.1"/>
    <property type="match status" value="1"/>
</dbReference>
<dbReference type="eggNOG" id="COG0832">
    <property type="taxonomic scope" value="Bacteria"/>
</dbReference>
<organism evidence="6 7">
    <name type="scientific">Thermobispora bispora (strain ATCC 19993 / DSM 43833 / CBS 139.67 / JCM 10125 / KCTC 9307 / NBRC 14880 / R51)</name>
    <dbReference type="NCBI Taxonomy" id="469371"/>
    <lineage>
        <taxon>Bacteria</taxon>
        <taxon>Bacillati</taxon>
        <taxon>Actinomycetota</taxon>
        <taxon>Actinomycetes</taxon>
        <taxon>Streptosporangiales</taxon>
        <taxon>Streptosporangiaceae</taxon>
        <taxon>Thermobispora</taxon>
    </lineage>
</organism>
<dbReference type="Proteomes" id="UP000006640">
    <property type="component" value="Chromosome"/>
</dbReference>
<dbReference type="Gene3D" id="3.30.280.10">
    <property type="entry name" value="Urease, gamma-like subunit"/>
    <property type="match status" value="1"/>
</dbReference>
<feature type="region of interest" description="Disordered" evidence="5">
    <location>
        <begin position="105"/>
        <end position="126"/>
    </location>
</feature>
<dbReference type="UniPathway" id="UPA00258">
    <property type="reaction ID" value="UER00370"/>
</dbReference>
<dbReference type="InterPro" id="IPR036463">
    <property type="entry name" value="Urease_gamma_sf"/>
</dbReference>
<dbReference type="OrthoDB" id="9797217at2"/>
<proteinExistence type="predicted"/>
<evidence type="ECO:0000256" key="4">
    <source>
        <dbReference type="ARBA" id="ARBA00047778"/>
    </source>
</evidence>
<dbReference type="GO" id="GO:0009039">
    <property type="term" value="F:urease activity"/>
    <property type="evidence" value="ECO:0007669"/>
    <property type="project" value="UniProtKB-EC"/>
</dbReference>
<dbReference type="EC" id="3.5.1.5" evidence="2"/>
<dbReference type="SUPFAM" id="SSF51278">
    <property type="entry name" value="Urease, beta-subunit"/>
    <property type="match status" value="1"/>
</dbReference>
<sequence>MHLTPTERDRLLLFAAAELARARRARGLRLNVPEAIALIADTVCEAARDGRRLDEAIEAGRSVLTADDVLPGVPNVVREVQVEAVFDDGTRLAVVTDPFGRDAVDPAGPGAVLPGTDEDGPGAEDDEDAVTLEVTNTAAVPISVTSHFHFFEVNPRLRFDRAKAYGRHLAVPAGTAVRFDPGATVEVRLVPIRGDRVVIGFAGLVDGPLDAPGAKERALERARACGYLGAEEPA</sequence>
<dbReference type="GO" id="GO:0016151">
    <property type="term" value="F:nickel cation binding"/>
    <property type="evidence" value="ECO:0007669"/>
    <property type="project" value="InterPro"/>
</dbReference>
<feature type="compositionally biased region" description="Acidic residues" evidence="5">
    <location>
        <begin position="116"/>
        <end position="126"/>
    </location>
</feature>
<evidence type="ECO:0000313" key="7">
    <source>
        <dbReference type="Proteomes" id="UP000006640"/>
    </source>
</evidence>
<dbReference type="InterPro" id="IPR008223">
    <property type="entry name" value="Urease_gamma-beta_su"/>
</dbReference>
<dbReference type="GO" id="GO:0043419">
    <property type="term" value="P:urea catabolic process"/>
    <property type="evidence" value="ECO:0007669"/>
    <property type="project" value="UniProtKB-UniPathway"/>
</dbReference>
<dbReference type="STRING" id="469371.Tbis_1553"/>
<keyword evidence="7" id="KW-1185">Reference proteome</keyword>
<dbReference type="PIRSF" id="PIRSF001225">
    <property type="entry name" value="Urease_gammabeta"/>
    <property type="match status" value="1"/>
</dbReference>
<dbReference type="SUPFAM" id="SSF54111">
    <property type="entry name" value="Urease, gamma-subunit"/>
    <property type="match status" value="1"/>
</dbReference>
<dbReference type="NCBIfam" id="TIGR00192">
    <property type="entry name" value="urease_beta"/>
    <property type="match status" value="1"/>
</dbReference>
<dbReference type="PANTHER" id="PTHR33569">
    <property type="entry name" value="UREASE"/>
    <property type="match status" value="1"/>
</dbReference>
<evidence type="ECO:0000256" key="1">
    <source>
        <dbReference type="ARBA" id="ARBA00004897"/>
    </source>
</evidence>
<evidence type="ECO:0000256" key="5">
    <source>
        <dbReference type="SAM" id="MobiDB-lite"/>
    </source>
</evidence>